<keyword evidence="7" id="KW-1185">Reference proteome</keyword>
<feature type="domain" description="RPA-interacting protein C-terminal" evidence="5">
    <location>
        <begin position="212"/>
        <end position="288"/>
    </location>
</feature>
<dbReference type="PANTHER" id="PTHR31742:SF1">
    <property type="entry name" value="RPA-INTERACTING PROTEIN"/>
    <property type="match status" value="1"/>
</dbReference>
<reference evidence="6 7" key="1">
    <citation type="submission" date="2023-09" db="EMBL/GenBank/DDBJ databases">
        <title>Pangenome analysis of Batrachochytrium dendrobatidis and related Chytrids.</title>
        <authorList>
            <person name="Yacoub M.N."/>
            <person name="Stajich J.E."/>
            <person name="James T.Y."/>
        </authorList>
    </citation>
    <scope>NUCLEOTIDE SEQUENCE [LARGE SCALE GENOMIC DNA]</scope>
    <source>
        <strain evidence="6 7">JEL0888</strain>
    </source>
</reference>
<dbReference type="Pfam" id="PF14768">
    <property type="entry name" value="RPA_interact_C"/>
    <property type="match status" value="1"/>
</dbReference>
<evidence type="ECO:0000259" key="5">
    <source>
        <dbReference type="Pfam" id="PF14768"/>
    </source>
</evidence>
<proteinExistence type="predicted"/>
<dbReference type="Proteomes" id="UP001527925">
    <property type="component" value="Unassembled WGS sequence"/>
</dbReference>
<protein>
    <recommendedName>
        <fullName evidence="5">RPA-interacting protein C-terminal domain-containing protein</fullName>
    </recommendedName>
</protein>
<evidence type="ECO:0000313" key="7">
    <source>
        <dbReference type="Proteomes" id="UP001527925"/>
    </source>
</evidence>
<dbReference type="EMBL" id="JADGIZ020000084">
    <property type="protein sequence ID" value="KAL2911903.1"/>
    <property type="molecule type" value="Genomic_DNA"/>
</dbReference>
<dbReference type="InterPro" id="IPR028159">
    <property type="entry name" value="RPA_interact_C_dom"/>
</dbReference>
<dbReference type="InterPro" id="IPR028156">
    <property type="entry name" value="RIP"/>
</dbReference>
<evidence type="ECO:0000256" key="1">
    <source>
        <dbReference type="ARBA" id="ARBA00022723"/>
    </source>
</evidence>
<feature type="region of interest" description="Disordered" evidence="4">
    <location>
        <begin position="18"/>
        <end position="50"/>
    </location>
</feature>
<evidence type="ECO:0000256" key="2">
    <source>
        <dbReference type="ARBA" id="ARBA00022771"/>
    </source>
</evidence>
<evidence type="ECO:0000313" key="6">
    <source>
        <dbReference type="EMBL" id="KAL2911903.1"/>
    </source>
</evidence>
<name>A0ABR4MXA9_9FUNG</name>
<gene>
    <name evidence="6" type="ORF">HK105_208623</name>
</gene>
<evidence type="ECO:0000256" key="4">
    <source>
        <dbReference type="SAM" id="MobiDB-lite"/>
    </source>
</evidence>
<keyword evidence="3" id="KW-0862">Zinc</keyword>
<comment type="caution">
    <text evidence="6">The sequence shown here is derived from an EMBL/GenBank/DDBJ whole genome shotgun (WGS) entry which is preliminary data.</text>
</comment>
<accession>A0ABR4MXA9</accession>
<dbReference type="PANTHER" id="PTHR31742">
    <property type="entry name" value="RPA-INTERACTING PROTEIN RPAIN"/>
    <property type="match status" value="1"/>
</dbReference>
<organism evidence="6 7">
    <name type="scientific">Polyrhizophydium stewartii</name>
    <dbReference type="NCBI Taxonomy" id="2732419"/>
    <lineage>
        <taxon>Eukaryota</taxon>
        <taxon>Fungi</taxon>
        <taxon>Fungi incertae sedis</taxon>
        <taxon>Chytridiomycota</taxon>
        <taxon>Chytridiomycota incertae sedis</taxon>
        <taxon>Chytridiomycetes</taxon>
        <taxon>Rhizophydiales</taxon>
        <taxon>Rhizophydiales incertae sedis</taxon>
        <taxon>Polyrhizophydium</taxon>
    </lineage>
</organism>
<keyword evidence="2" id="KW-0863">Zinc-finger</keyword>
<keyword evidence="1" id="KW-0479">Metal-binding</keyword>
<evidence type="ECO:0000256" key="3">
    <source>
        <dbReference type="ARBA" id="ARBA00022833"/>
    </source>
</evidence>
<sequence>MTEAFGFTAEAATMSRTPVKAHGFAPRQSSPLARRAAWGGDGASEDEPVSPWRQVFKERCMDRIRQSRADVVRSRRFGLAAQSPAQGATALVAAGAVAGGSPEGAAVPQHQQPFRFRPMLGEEIMASRRRSAVRQVMEAEWRRLQQESSQHGIDPERGLEIEAEIISELMDEQASGPDVLDTYEGDAGTQSSTALADAEMDMDESQTLRSEICPVCQLPTLSEAPGRIECANCGLFVARQSPNLAEFQVGLHQIAEQHSTQCHFGTLQAGFDASIGLFFICSHCDELAIA</sequence>